<feature type="domain" description="PAS" evidence="18">
    <location>
        <begin position="254"/>
        <end position="307"/>
    </location>
</feature>
<comment type="subcellular location">
    <subcellularLocation>
        <location evidence="2">Cell inner membrane</location>
        <topology evidence="2">Multi-pass membrane protein</topology>
    </subcellularLocation>
</comment>
<dbReference type="Pfam" id="PF00072">
    <property type="entry name" value="Response_reg"/>
    <property type="match status" value="1"/>
</dbReference>
<dbReference type="InterPro" id="IPR036097">
    <property type="entry name" value="HisK_dim/P_sf"/>
</dbReference>
<dbReference type="PROSITE" id="PS50110">
    <property type="entry name" value="RESPONSE_REGULATORY"/>
    <property type="match status" value="1"/>
</dbReference>
<dbReference type="GO" id="GO:0000155">
    <property type="term" value="F:phosphorelay sensor kinase activity"/>
    <property type="evidence" value="ECO:0007669"/>
    <property type="project" value="InterPro"/>
</dbReference>
<dbReference type="SMART" id="SM00387">
    <property type="entry name" value="HATPase_c"/>
    <property type="match status" value="1"/>
</dbReference>
<sequence length="779" mass="83305">MTQLESGWMRNGVIIAALVAMPTVLQSLLVHYGGANMPLLLYYPFIAGVAWTASFGAGLVATLLSALLIWLLFLGDPLAYALSPAMQAMQVGLFLLVAGVVCAVVAAFHHARLTNETLRRREAAARQHYEITLASLTQGVMVIDPLGRLTYLNPVAAALTGHQSASAHGKPFHEIFHGYDSHGVSSRVAALERVLAGAEDGAGTSELHWLQPAGQAARVPVAVVVSPLRDPDGARGGAVAVLRDVSAEHERALANGMLRRLVDASPDAIIGVGADRRITSWNPAAQRMFGYPEADALGHDIDMLVAPRWLRRHPIATEVSEVREAIGGLDVLCLGGDGKRFRVTLAASPVFDEQQRCVALSLTLRDTRAQRRRERRNHHRLRGARDARRQADTSNRLKDELLAIVSHELRTPLNVIYGWVEVMRNPIDGALQRQAIDAIDRSARSLSRMVADILDASSLATGKLRLDPMPVDLVRVVGDVAGSFGTTAGHDGITLETHCALEACVVSGDAERLKQMLSNLLSNAFKFTPRGGRVTIGLTRDEARVLLTVADTGQGVVADFLPHVFEAFRRAEGSPASPKRGLGLGLSIVRHIAELHGGAVRVASAGRDLGTTFEIALPAGWQPSGAIAWSGRRDDDALSRERINLDGQRVMLVDDDETSRTSLAAALATLGAAVVVASSGRDALAKIDGARPTVVLSDLAMPDGDGFWLLDALRGGARTAINAPMLAVTAHAGQADERRVLAAGFNGYLCKPVDIQVLAREILRATQAPERSLTSPSRD</sequence>
<dbReference type="InterPro" id="IPR003594">
    <property type="entry name" value="HATPase_dom"/>
</dbReference>
<feature type="domain" description="Histidine kinase" evidence="16">
    <location>
        <begin position="404"/>
        <end position="621"/>
    </location>
</feature>
<keyword evidence="6 15" id="KW-0812">Transmembrane</keyword>
<evidence type="ECO:0000256" key="9">
    <source>
        <dbReference type="ARBA" id="ARBA00022840"/>
    </source>
</evidence>
<dbReference type="SUPFAM" id="SSF47384">
    <property type="entry name" value="Homodimeric domain of signal transducing histidine kinase"/>
    <property type="match status" value="1"/>
</dbReference>
<dbReference type="CDD" id="cd00130">
    <property type="entry name" value="PAS"/>
    <property type="match status" value="2"/>
</dbReference>
<dbReference type="PANTHER" id="PTHR43047:SF72">
    <property type="entry name" value="OSMOSENSING HISTIDINE PROTEIN KINASE SLN1"/>
    <property type="match status" value="1"/>
</dbReference>
<dbReference type="InterPro" id="IPR035965">
    <property type="entry name" value="PAS-like_dom_sf"/>
</dbReference>
<dbReference type="InterPro" id="IPR005467">
    <property type="entry name" value="His_kinase_dom"/>
</dbReference>
<dbReference type="CDD" id="cd00082">
    <property type="entry name" value="HisKA"/>
    <property type="match status" value="1"/>
</dbReference>
<evidence type="ECO:0000256" key="15">
    <source>
        <dbReference type="SAM" id="Phobius"/>
    </source>
</evidence>
<dbReference type="InterPro" id="IPR003661">
    <property type="entry name" value="HisK_dim/P_dom"/>
</dbReference>
<dbReference type="InterPro" id="IPR001789">
    <property type="entry name" value="Sig_transdc_resp-reg_receiver"/>
</dbReference>
<evidence type="ECO:0000256" key="2">
    <source>
        <dbReference type="ARBA" id="ARBA00004429"/>
    </source>
</evidence>
<dbReference type="Gene3D" id="3.40.50.2300">
    <property type="match status" value="1"/>
</dbReference>
<dbReference type="Gene3D" id="3.30.565.10">
    <property type="entry name" value="Histidine kinase-like ATPase, C-terminal domain"/>
    <property type="match status" value="1"/>
</dbReference>
<evidence type="ECO:0000256" key="8">
    <source>
        <dbReference type="ARBA" id="ARBA00022777"/>
    </source>
</evidence>
<keyword evidence="9" id="KW-0067">ATP-binding</keyword>
<evidence type="ECO:0000259" key="16">
    <source>
        <dbReference type="PROSITE" id="PS50109"/>
    </source>
</evidence>
<feature type="domain" description="PAS" evidence="18">
    <location>
        <begin position="125"/>
        <end position="198"/>
    </location>
</feature>
<dbReference type="InterPro" id="IPR013656">
    <property type="entry name" value="PAS_4"/>
</dbReference>
<dbReference type="SUPFAM" id="SSF55785">
    <property type="entry name" value="PYP-like sensor domain (PAS domain)"/>
    <property type="match status" value="2"/>
</dbReference>
<dbReference type="Gene3D" id="1.20.120.620">
    <property type="entry name" value="Backbone structure of the membrane domain of e. Coli histidine kinase receptor kdpd"/>
    <property type="match status" value="1"/>
</dbReference>
<keyword evidence="7" id="KW-0547">Nucleotide-binding</keyword>
<comment type="caution">
    <text evidence="19">The sequence shown here is derived from an EMBL/GenBank/DDBJ whole genome shotgun (WGS) entry which is preliminary data.</text>
</comment>
<dbReference type="InterPro" id="IPR000014">
    <property type="entry name" value="PAS"/>
</dbReference>
<organism evidence="19 20">
    <name type="scientific">Burkholderia gladioli</name>
    <name type="common">Pseudomonas marginata</name>
    <name type="synonym">Phytomonas marginata</name>
    <dbReference type="NCBI Taxonomy" id="28095"/>
    <lineage>
        <taxon>Bacteria</taxon>
        <taxon>Pseudomonadati</taxon>
        <taxon>Pseudomonadota</taxon>
        <taxon>Betaproteobacteria</taxon>
        <taxon>Burkholderiales</taxon>
        <taxon>Burkholderiaceae</taxon>
        <taxon>Burkholderia</taxon>
    </lineage>
</organism>
<evidence type="ECO:0000256" key="6">
    <source>
        <dbReference type="ARBA" id="ARBA00022692"/>
    </source>
</evidence>
<dbReference type="InterPro" id="IPR013767">
    <property type="entry name" value="PAS_fold"/>
</dbReference>
<dbReference type="InterPro" id="IPR036890">
    <property type="entry name" value="HATPase_C_sf"/>
</dbReference>
<gene>
    <name evidence="19" type="ORF">CRM94_31990</name>
</gene>
<dbReference type="Pfam" id="PF00512">
    <property type="entry name" value="HisKA"/>
    <property type="match status" value="1"/>
</dbReference>
<keyword evidence="10 15" id="KW-1133">Transmembrane helix</keyword>
<dbReference type="InterPro" id="IPR011006">
    <property type="entry name" value="CheY-like_superfamily"/>
</dbReference>
<keyword evidence="12 15" id="KW-0472">Membrane</keyword>
<evidence type="ECO:0000256" key="10">
    <source>
        <dbReference type="ARBA" id="ARBA00022989"/>
    </source>
</evidence>
<evidence type="ECO:0000313" key="19">
    <source>
        <dbReference type="EMBL" id="PEH38951.1"/>
    </source>
</evidence>
<feature type="transmembrane region" description="Helical" evidence="15">
    <location>
        <begin position="12"/>
        <end position="34"/>
    </location>
</feature>
<dbReference type="Gene3D" id="1.10.287.130">
    <property type="match status" value="1"/>
</dbReference>
<feature type="modified residue" description="4-aspartylphosphate" evidence="13">
    <location>
        <position position="698"/>
    </location>
</feature>
<evidence type="ECO:0000259" key="17">
    <source>
        <dbReference type="PROSITE" id="PS50110"/>
    </source>
</evidence>
<dbReference type="EC" id="2.7.13.3" evidence="3"/>
<evidence type="ECO:0000256" key="4">
    <source>
        <dbReference type="ARBA" id="ARBA00022553"/>
    </source>
</evidence>
<dbReference type="Gene3D" id="3.30.450.20">
    <property type="entry name" value="PAS domain"/>
    <property type="match status" value="2"/>
</dbReference>
<dbReference type="InterPro" id="IPR004358">
    <property type="entry name" value="Sig_transdc_His_kin-like_C"/>
</dbReference>
<dbReference type="GO" id="GO:0005886">
    <property type="term" value="C:plasma membrane"/>
    <property type="evidence" value="ECO:0007669"/>
    <property type="project" value="UniProtKB-SubCell"/>
</dbReference>
<dbReference type="AlphaFoldDB" id="A0A2A7S5T9"/>
<dbReference type="GO" id="GO:0006355">
    <property type="term" value="P:regulation of DNA-templated transcription"/>
    <property type="evidence" value="ECO:0007669"/>
    <property type="project" value="InterPro"/>
</dbReference>
<dbReference type="PANTHER" id="PTHR43047">
    <property type="entry name" value="TWO-COMPONENT HISTIDINE PROTEIN KINASE"/>
    <property type="match status" value="1"/>
</dbReference>
<dbReference type="EMBL" id="PDDY01000004">
    <property type="protein sequence ID" value="PEH38951.1"/>
    <property type="molecule type" value="Genomic_DNA"/>
</dbReference>
<evidence type="ECO:0000256" key="14">
    <source>
        <dbReference type="SAM" id="MobiDB-lite"/>
    </source>
</evidence>
<dbReference type="SMART" id="SM00388">
    <property type="entry name" value="HisKA"/>
    <property type="match status" value="1"/>
</dbReference>
<evidence type="ECO:0000256" key="7">
    <source>
        <dbReference type="ARBA" id="ARBA00022741"/>
    </source>
</evidence>
<comment type="catalytic activity">
    <reaction evidence="1">
        <text>ATP + protein L-histidine = ADP + protein N-phospho-L-histidine.</text>
        <dbReference type="EC" id="2.7.13.3"/>
    </reaction>
</comment>
<dbReference type="InterPro" id="IPR038318">
    <property type="entry name" value="KdpD_sf"/>
</dbReference>
<dbReference type="SMART" id="SM00091">
    <property type="entry name" value="PAS"/>
    <property type="match status" value="2"/>
</dbReference>
<protein>
    <recommendedName>
        <fullName evidence="3">histidine kinase</fullName>
        <ecNumber evidence="3">2.7.13.3</ecNumber>
    </recommendedName>
</protein>
<dbReference type="PRINTS" id="PR00344">
    <property type="entry name" value="BCTRLSENSOR"/>
</dbReference>
<dbReference type="CDD" id="cd00075">
    <property type="entry name" value="HATPase"/>
    <property type="match status" value="1"/>
</dbReference>
<evidence type="ECO:0000313" key="20">
    <source>
        <dbReference type="Proteomes" id="UP000220629"/>
    </source>
</evidence>
<keyword evidence="8 19" id="KW-0418">Kinase</keyword>
<evidence type="ECO:0000256" key="11">
    <source>
        <dbReference type="ARBA" id="ARBA00023012"/>
    </source>
</evidence>
<dbReference type="PROSITE" id="PS50109">
    <property type="entry name" value="HIS_KIN"/>
    <property type="match status" value="1"/>
</dbReference>
<dbReference type="Pfam" id="PF02518">
    <property type="entry name" value="HATPase_c"/>
    <property type="match status" value="1"/>
</dbReference>
<feature type="region of interest" description="Disordered" evidence="14">
    <location>
        <begin position="369"/>
        <end position="390"/>
    </location>
</feature>
<name>A0A2A7S5T9_BURGA</name>
<evidence type="ECO:0000256" key="13">
    <source>
        <dbReference type="PROSITE-ProRule" id="PRU00169"/>
    </source>
</evidence>
<keyword evidence="4 13" id="KW-0597">Phosphoprotein</keyword>
<feature type="compositionally biased region" description="Basic residues" evidence="14">
    <location>
        <begin position="370"/>
        <end position="382"/>
    </location>
</feature>
<keyword evidence="11" id="KW-0902">Two-component regulatory system</keyword>
<dbReference type="SMART" id="SM00448">
    <property type="entry name" value="REC"/>
    <property type="match status" value="1"/>
</dbReference>
<dbReference type="FunFam" id="3.30.565.10:FF:000006">
    <property type="entry name" value="Sensor histidine kinase WalK"/>
    <property type="match status" value="1"/>
</dbReference>
<feature type="transmembrane region" description="Helical" evidence="15">
    <location>
        <begin position="40"/>
        <end position="73"/>
    </location>
</feature>
<evidence type="ECO:0000259" key="18">
    <source>
        <dbReference type="PROSITE" id="PS50112"/>
    </source>
</evidence>
<evidence type="ECO:0000256" key="5">
    <source>
        <dbReference type="ARBA" id="ARBA00022679"/>
    </source>
</evidence>
<keyword evidence="5" id="KW-0808">Transferase</keyword>
<dbReference type="InterPro" id="IPR025201">
    <property type="entry name" value="KdpD_TM"/>
</dbReference>
<dbReference type="SUPFAM" id="SSF55874">
    <property type="entry name" value="ATPase domain of HSP90 chaperone/DNA topoisomerase II/histidine kinase"/>
    <property type="match status" value="1"/>
</dbReference>
<dbReference type="Pfam" id="PF08448">
    <property type="entry name" value="PAS_4"/>
    <property type="match status" value="1"/>
</dbReference>
<dbReference type="PROSITE" id="PS50112">
    <property type="entry name" value="PAS"/>
    <property type="match status" value="2"/>
</dbReference>
<proteinExistence type="predicted"/>
<dbReference type="RefSeq" id="WP_098154257.1">
    <property type="nucleotide sequence ID" value="NZ_CP065595.1"/>
</dbReference>
<evidence type="ECO:0000256" key="1">
    <source>
        <dbReference type="ARBA" id="ARBA00000085"/>
    </source>
</evidence>
<feature type="domain" description="Response regulatory" evidence="17">
    <location>
        <begin position="649"/>
        <end position="766"/>
    </location>
</feature>
<evidence type="ECO:0000256" key="3">
    <source>
        <dbReference type="ARBA" id="ARBA00012438"/>
    </source>
</evidence>
<dbReference type="Proteomes" id="UP000220629">
    <property type="component" value="Unassembled WGS sequence"/>
</dbReference>
<dbReference type="SUPFAM" id="SSF52172">
    <property type="entry name" value="CheY-like"/>
    <property type="match status" value="1"/>
</dbReference>
<dbReference type="GO" id="GO:0009927">
    <property type="term" value="F:histidine phosphotransfer kinase activity"/>
    <property type="evidence" value="ECO:0007669"/>
    <property type="project" value="TreeGrafter"/>
</dbReference>
<dbReference type="Pfam" id="PF13493">
    <property type="entry name" value="DUF4118"/>
    <property type="match status" value="1"/>
</dbReference>
<dbReference type="NCBIfam" id="TIGR00229">
    <property type="entry name" value="sensory_box"/>
    <property type="match status" value="2"/>
</dbReference>
<reference evidence="20" key="1">
    <citation type="submission" date="2017-09" db="EMBL/GenBank/DDBJ databases">
        <title>FDA dAtabase for Regulatory Grade micrObial Sequences (FDA-ARGOS): Supporting development and validation of Infectious Disease Dx tests.</title>
        <authorList>
            <person name="Minogue T."/>
            <person name="Wolcott M."/>
            <person name="Wasieloski L."/>
            <person name="Aguilar W."/>
            <person name="Moore D."/>
            <person name="Tallon L."/>
            <person name="Sadzewicz L."/>
            <person name="Ott S."/>
            <person name="Zhao X."/>
            <person name="Nagaraj S."/>
            <person name="Vavikolanu K."/>
            <person name="Aluvathingal J."/>
            <person name="Nadendla S."/>
            <person name="Sichtig H."/>
        </authorList>
    </citation>
    <scope>NUCLEOTIDE SEQUENCE [LARGE SCALE GENOMIC DNA]</scope>
    <source>
        <strain evidence="20">FDAARGOS_390</strain>
    </source>
</reference>
<feature type="transmembrane region" description="Helical" evidence="15">
    <location>
        <begin position="93"/>
        <end position="111"/>
    </location>
</feature>
<evidence type="ECO:0000256" key="12">
    <source>
        <dbReference type="ARBA" id="ARBA00023136"/>
    </source>
</evidence>
<dbReference type="GO" id="GO:0005524">
    <property type="term" value="F:ATP binding"/>
    <property type="evidence" value="ECO:0007669"/>
    <property type="project" value="UniProtKB-KW"/>
</dbReference>
<dbReference type="Pfam" id="PF00989">
    <property type="entry name" value="PAS"/>
    <property type="match status" value="1"/>
</dbReference>
<accession>A0A2A7S5T9</accession>